<feature type="region of interest" description="Disordered" evidence="6">
    <location>
        <begin position="1397"/>
        <end position="1505"/>
    </location>
</feature>
<comment type="subcellular location">
    <subcellularLocation>
        <location evidence="1">Nucleus</location>
    </subcellularLocation>
</comment>
<dbReference type="InterPro" id="IPR044210">
    <property type="entry name" value="Tfc3-like"/>
</dbReference>
<feature type="compositionally biased region" description="Basic and acidic residues" evidence="6">
    <location>
        <begin position="22"/>
        <end position="34"/>
    </location>
</feature>
<dbReference type="InterPro" id="IPR007309">
    <property type="entry name" value="TFIIIC_Bblock-bd"/>
</dbReference>
<accession>A0A2S5B818</accession>
<dbReference type="GO" id="GO:0042791">
    <property type="term" value="P:5S class rRNA transcription by RNA polymerase III"/>
    <property type="evidence" value="ECO:0007669"/>
    <property type="project" value="TreeGrafter"/>
</dbReference>
<keyword evidence="4" id="KW-0804">Transcription</keyword>
<proteinExistence type="predicted"/>
<dbReference type="PANTHER" id="PTHR15180:SF1">
    <property type="entry name" value="GENERAL TRANSCRIPTION FACTOR 3C POLYPEPTIDE 1"/>
    <property type="match status" value="1"/>
</dbReference>
<evidence type="ECO:0000256" key="2">
    <source>
        <dbReference type="ARBA" id="ARBA00022553"/>
    </source>
</evidence>
<feature type="compositionally biased region" description="Basic and acidic residues" evidence="6">
    <location>
        <begin position="1473"/>
        <end position="1482"/>
    </location>
</feature>
<feature type="compositionally biased region" description="Basic and acidic residues" evidence="6">
    <location>
        <begin position="506"/>
        <end position="520"/>
    </location>
</feature>
<feature type="region of interest" description="Disordered" evidence="6">
    <location>
        <begin position="427"/>
        <end position="446"/>
    </location>
</feature>
<protein>
    <submittedName>
        <fullName evidence="9">Uncharacterized protein</fullName>
    </submittedName>
</protein>
<dbReference type="Pfam" id="PF20222">
    <property type="entry name" value="DUF6581"/>
    <property type="match status" value="1"/>
</dbReference>
<dbReference type="Gene3D" id="1.10.10.10">
    <property type="entry name" value="Winged helix-like DNA-binding domain superfamily/Winged helix DNA-binding domain"/>
    <property type="match status" value="1"/>
</dbReference>
<evidence type="ECO:0000256" key="5">
    <source>
        <dbReference type="ARBA" id="ARBA00023242"/>
    </source>
</evidence>
<gene>
    <name evidence="9" type="ORF">BMF94_4066</name>
</gene>
<feature type="region of interest" description="Disordered" evidence="6">
    <location>
        <begin position="1"/>
        <end position="37"/>
    </location>
</feature>
<comment type="caution">
    <text evidence="9">The sequence shown here is derived from an EMBL/GenBank/DDBJ whole genome shotgun (WGS) entry which is preliminary data.</text>
</comment>
<name>A0A2S5B818_9BASI</name>
<reference evidence="9 10" key="1">
    <citation type="journal article" date="2018" name="Front. Microbiol.">
        <title>Prospects for Fungal Bioremediation of Acidic Radioactive Waste Sites: Characterization and Genome Sequence of Rhodotorula taiwanensis MD1149.</title>
        <authorList>
            <person name="Tkavc R."/>
            <person name="Matrosova V.Y."/>
            <person name="Grichenko O.E."/>
            <person name="Gostincar C."/>
            <person name="Volpe R.P."/>
            <person name="Klimenkova P."/>
            <person name="Gaidamakova E.K."/>
            <person name="Zhou C.E."/>
            <person name="Stewart B.J."/>
            <person name="Lyman M.G."/>
            <person name="Malfatti S.A."/>
            <person name="Rubinfeld B."/>
            <person name="Courtot M."/>
            <person name="Singh J."/>
            <person name="Dalgard C.L."/>
            <person name="Hamilton T."/>
            <person name="Frey K.G."/>
            <person name="Gunde-Cimerman N."/>
            <person name="Dugan L."/>
            <person name="Daly M.J."/>
        </authorList>
    </citation>
    <scope>NUCLEOTIDE SEQUENCE [LARGE SCALE GENOMIC DNA]</scope>
    <source>
        <strain evidence="9 10">MD1149</strain>
    </source>
</reference>
<feature type="compositionally biased region" description="Low complexity" evidence="6">
    <location>
        <begin position="584"/>
        <end position="598"/>
    </location>
</feature>
<keyword evidence="2" id="KW-0597">Phosphoprotein</keyword>
<organism evidence="9 10">
    <name type="scientific">Rhodotorula taiwanensis</name>
    <dbReference type="NCBI Taxonomy" id="741276"/>
    <lineage>
        <taxon>Eukaryota</taxon>
        <taxon>Fungi</taxon>
        <taxon>Dikarya</taxon>
        <taxon>Basidiomycota</taxon>
        <taxon>Pucciniomycotina</taxon>
        <taxon>Microbotryomycetes</taxon>
        <taxon>Sporidiobolales</taxon>
        <taxon>Sporidiobolaceae</taxon>
        <taxon>Rhodotorula</taxon>
    </lineage>
</organism>
<feature type="region of interest" description="Disordered" evidence="6">
    <location>
        <begin position="159"/>
        <end position="187"/>
    </location>
</feature>
<evidence type="ECO:0000256" key="1">
    <source>
        <dbReference type="ARBA" id="ARBA00004123"/>
    </source>
</evidence>
<dbReference type="SUPFAM" id="SSF46785">
    <property type="entry name" value="Winged helix' DNA-binding domain"/>
    <property type="match status" value="1"/>
</dbReference>
<feature type="compositionally biased region" description="Basic and acidic residues" evidence="6">
    <location>
        <begin position="546"/>
        <end position="556"/>
    </location>
</feature>
<feature type="compositionally biased region" description="Polar residues" evidence="6">
    <location>
        <begin position="739"/>
        <end position="755"/>
    </location>
</feature>
<keyword evidence="5" id="KW-0539">Nucleus</keyword>
<dbReference type="InterPro" id="IPR036390">
    <property type="entry name" value="WH_DNA-bd_sf"/>
</dbReference>
<dbReference type="PANTHER" id="PTHR15180">
    <property type="entry name" value="GENERAL TRANSCRIPTION FACTOR 3C POLYPEPTIDE 1"/>
    <property type="match status" value="1"/>
</dbReference>
<dbReference type="Proteomes" id="UP000237144">
    <property type="component" value="Unassembled WGS sequence"/>
</dbReference>
<dbReference type="GO" id="GO:0000127">
    <property type="term" value="C:transcription factor TFIIIC complex"/>
    <property type="evidence" value="ECO:0007669"/>
    <property type="project" value="InterPro"/>
</dbReference>
<dbReference type="InterPro" id="IPR036388">
    <property type="entry name" value="WH-like_DNA-bd_sf"/>
</dbReference>
<keyword evidence="10" id="KW-1185">Reference proteome</keyword>
<feature type="compositionally biased region" description="Basic and acidic residues" evidence="6">
    <location>
        <begin position="276"/>
        <end position="287"/>
    </location>
</feature>
<feature type="domain" description="B-block binding subunit of TFIIIC" evidence="7">
    <location>
        <begin position="80"/>
        <end position="142"/>
    </location>
</feature>
<feature type="compositionally biased region" description="Low complexity" evidence="6">
    <location>
        <begin position="696"/>
        <end position="712"/>
    </location>
</feature>
<dbReference type="GO" id="GO:0006384">
    <property type="term" value="P:transcription initiation at RNA polymerase III promoter"/>
    <property type="evidence" value="ECO:0007669"/>
    <property type="project" value="InterPro"/>
</dbReference>
<evidence type="ECO:0000259" key="7">
    <source>
        <dbReference type="Pfam" id="PF04182"/>
    </source>
</evidence>
<feature type="compositionally biased region" description="Low complexity" evidence="6">
    <location>
        <begin position="261"/>
        <end position="275"/>
    </location>
</feature>
<evidence type="ECO:0000256" key="4">
    <source>
        <dbReference type="ARBA" id="ARBA00023163"/>
    </source>
</evidence>
<evidence type="ECO:0000313" key="10">
    <source>
        <dbReference type="Proteomes" id="UP000237144"/>
    </source>
</evidence>
<dbReference type="OrthoDB" id="68020at2759"/>
<feature type="domain" description="Transcription factor tau subunit sfc3/Tfc3 C-terminal" evidence="8">
    <location>
        <begin position="1505"/>
        <end position="1862"/>
    </location>
</feature>
<feature type="region of interest" description="Disordered" evidence="6">
    <location>
        <begin position="261"/>
        <end position="294"/>
    </location>
</feature>
<evidence type="ECO:0000313" key="9">
    <source>
        <dbReference type="EMBL" id="POY72905.1"/>
    </source>
</evidence>
<feature type="compositionally biased region" description="Basic residues" evidence="6">
    <location>
        <begin position="566"/>
        <end position="581"/>
    </location>
</feature>
<evidence type="ECO:0000256" key="6">
    <source>
        <dbReference type="SAM" id="MobiDB-lite"/>
    </source>
</evidence>
<dbReference type="STRING" id="741276.A0A2S5B818"/>
<dbReference type="EMBL" id="PJQD01000045">
    <property type="protein sequence ID" value="POY72905.1"/>
    <property type="molecule type" value="Genomic_DNA"/>
</dbReference>
<evidence type="ECO:0000259" key="8">
    <source>
        <dbReference type="Pfam" id="PF20222"/>
    </source>
</evidence>
<keyword evidence="3" id="KW-0238">DNA-binding</keyword>
<feature type="compositionally biased region" description="Low complexity" evidence="6">
    <location>
        <begin position="784"/>
        <end position="817"/>
    </location>
</feature>
<feature type="region of interest" description="Disordered" evidence="6">
    <location>
        <begin position="947"/>
        <end position="983"/>
    </location>
</feature>
<evidence type="ECO:0000256" key="3">
    <source>
        <dbReference type="ARBA" id="ARBA00023125"/>
    </source>
</evidence>
<dbReference type="InterPro" id="IPR046488">
    <property type="entry name" value="Sfc3/Tfc3_C"/>
</dbReference>
<dbReference type="GO" id="GO:0003677">
    <property type="term" value="F:DNA binding"/>
    <property type="evidence" value="ECO:0007669"/>
    <property type="project" value="UniProtKB-KW"/>
</dbReference>
<sequence>MVDADDAEESAKKKGKQKKIERKPEGPTHEMRILDDDERDLGRNSLVDKYGAQLRVLTGEETAWVAITGSHARPTSITPIIYSVLQMISRGRDEGATAVRISKELGIEPKSVFHYLKVPQQLGIIKKFRDTEDGRWTNRALHVRYLATSPYWAVHINTEPDQGKEDEGEQDEDAAVEGGGGSQWGGDELSPISPLYLNTNKQVIRKRIVKALKRRKGHWMPHSELHTAIGLHAATSLNLRRLNTIITQMADDGIVEKILTTKTKSSGGQSRSQGLRLRDPDELHVKGEEDDSAVAQHRDIIEEVEEEEDDNDDDGSYPSAMRSIERQILDLLMNAGSRGVTNYEISATLGNFSLRFIDAILQKLGRTALPPALADYSIHSLHETIGRLKQTRWFSLVGYLSYRRERGFPDEDAEALWTAIEESGRLGQWEDDEGAGPREGQYATAAERQKRLASFNMWASVGDPAAGTSGGKSGGGKQRKKSTAAAKGKAKEVKQDSPADAFEDGVEARKGPAEKKRDGPARSTGRPRKHPLAPGEESTYMRKKREKAEDEERERLGLPPLERPKPPRKNARQPGPRRRRDKAASGSQAQAGEASPSEGMNGAAKDGQSQDVDQLDSAGPGTPSTAETTGGVDNDAGPAVPELPAEKAVPKKRGRPPKKQVSAAAASKGDVGKEPEATSVESVQKTLPPSKRGLLSADANSSSAPASSSPAKRSSRTLEPYIDIDLSLPPNKRAKATPTAVQPSRFQVAGPSTSGALAGSPVAGPSRSTEVAPGSDTDAAAAVPSTSRATSPLAASSAAASSPAPAAPSSPTSVATTVRKRVSSTRPSIVNKVNLTYLARQKELLDFVAASGGIVERTARLNEHVHAWGSAQTPPISKYMMDKYVIAEVLDLAVRGDRLRKTVASGKKGERVELYYLPPVDMSSEIARDFVKTATVSLPRPSRFAGLRAVAQADSDSENEEPPKGSQHAKKREREEAGLADPEPAHGLEGVQQYFRQQQAVLGRAHGVKYGLAARARQLHKWLASYLFSHADETKSGIVHDGDDLVIVQHVLLDAMPLSVFLHVVPLPVESEQLDAFLADDANGSISMRDLPADILAIVRPRLNKRKSAMWRCFELLMDLTLLSPLVVRADERGHASFVKPRAPKHASHWRFHRKVPLYAFADAKSPLIATATLDSDDAVAAYWQTTQGAATAKHREPVQAAHIPGYPPVYSGRGLFRREMLSVARWRETYQLAPTQRAFLCKLLQAEPDILSDERAQTLAAWARSLYAPLDVVAKYLADVQETGLPPEGGRKRRRVKKVVVGADGLETEVFMSDDEEPRESATAVMARKRKEAAEQQEQDWQGILDRFRRDHQQPELDTTIVDWLHKKFLDPRAGNKLDAKQLDFELRRLIAAEPASVSDGEDRQTIVPSSVSRRARQNKDPYAVTHGPKFSKPVSRTSRPKKVVVGHPGRAVAPLQSEDSVHSAAAGPDDGVDHQPKRLDQSAFLSEPLPPYPKLPQGKRLSRSHFSTEQDELLLDAEIVILVRAKAINARVQYAALEWFFPQNPASNLAKRIRTLLKRPEDREMHDRVVAAFSDVYKAYESTVPDPTPTSLVNFDLAAWIRILREKVNRRQLRLMAAPQRNDTPKAEELPGDLADLQDFYRLEIEDKTADVRSRYEKVWARYHITTALREDAAASGPYAHAWQGKAVMKNRSRAKDQAIAALKAVVSTADKDYTEADGAATLAPYVAEVDNAVEHLANQGVISKVEREENRRVPGRNFLYKDKFLDRFGPRLDMSYMQEASHFEQDLLGSTEGIFPLAPAPGEMMAFFDLVSEGMATLSIDTNTLTEKTLDVEDYQTRQANDDDIECTINIIPASEGQKRSAPANSFLPDPIVQPATLITTAEMDGAEAKLSGKTAQTVLHLLRGAGVNGVSLAQLGSRLGKETGATRADVAEAAATLAAAAPPLAFYAGVAELALVSARHWPEWSLAMPADNSSRFMPTFWTGVGAQVNAEHFQRAAGWVKGELKHRAGVTLVELVERAGSQKILAAYEVRLVLLALRQGGKVVCRDGAGVSPLDASGRPAERSEEAHIDWTCDHWFATGTFW</sequence>
<dbReference type="Pfam" id="PF04182">
    <property type="entry name" value="B-block_TFIIIC"/>
    <property type="match status" value="1"/>
</dbReference>
<dbReference type="GO" id="GO:0005634">
    <property type="term" value="C:nucleus"/>
    <property type="evidence" value="ECO:0007669"/>
    <property type="project" value="UniProtKB-SubCell"/>
</dbReference>
<feature type="region of interest" description="Disordered" evidence="6">
    <location>
        <begin position="464"/>
        <end position="823"/>
    </location>
</feature>
<feature type="compositionally biased region" description="Acidic residues" evidence="6">
    <location>
        <begin position="164"/>
        <end position="175"/>
    </location>
</feature>